<dbReference type="Proteomes" id="UP000318878">
    <property type="component" value="Unassembled WGS sequence"/>
</dbReference>
<protein>
    <submittedName>
        <fullName evidence="2">Uncharacterized protein</fullName>
    </submittedName>
</protein>
<gene>
    <name evidence="2" type="ORF">Enr8_21610</name>
</gene>
<evidence type="ECO:0000313" key="3">
    <source>
        <dbReference type="Proteomes" id="UP000318878"/>
    </source>
</evidence>
<evidence type="ECO:0000256" key="1">
    <source>
        <dbReference type="SAM" id="SignalP"/>
    </source>
</evidence>
<evidence type="ECO:0000313" key="2">
    <source>
        <dbReference type="EMBL" id="TWT34747.1"/>
    </source>
</evidence>
<comment type="caution">
    <text evidence="2">The sequence shown here is derived from an EMBL/GenBank/DDBJ whole genome shotgun (WGS) entry which is preliminary data.</text>
</comment>
<dbReference type="AlphaFoldDB" id="A0A5C5VA20"/>
<proteinExistence type="predicted"/>
<sequence length="151" mass="17014" precursor="true">MMMRMFAVPLLLLLSLSPALAEQPKILFIETLEVPADADQLQKLVVERFNTAVTELKIAKKQYESGIVAIEDLIDPATRVRDSSLELTDDPQEKIANLKCFLEFAQYSEKIALSKFESGTAPPGAFEAAKYLRLDTEILLLRLQRQTEKSK</sequence>
<reference evidence="2 3" key="1">
    <citation type="submission" date="2019-02" db="EMBL/GenBank/DDBJ databases">
        <title>Deep-cultivation of Planctomycetes and their phenomic and genomic characterization uncovers novel biology.</title>
        <authorList>
            <person name="Wiegand S."/>
            <person name="Jogler M."/>
            <person name="Boedeker C."/>
            <person name="Pinto D."/>
            <person name="Vollmers J."/>
            <person name="Rivas-Marin E."/>
            <person name="Kohn T."/>
            <person name="Peeters S.H."/>
            <person name="Heuer A."/>
            <person name="Rast P."/>
            <person name="Oberbeckmann S."/>
            <person name="Bunk B."/>
            <person name="Jeske O."/>
            <person name="Meyerdierks A."/>
            <person name="Storesund J.E."/>
            <person name="Kallscheuer N."/>
            <person name="Luecker S."/>
            <person name="Lage O.M."/>
            <person name="Pohl T."/>
            <person name="Merkel B.J."/>
            <person name="Hornburger P."/>
            <person name="Mueller R.-W."/>
            <person name="Bruemmer F."/>
            <person name="Labrenz M."/>
            <person name="Spormann A.M."/>
            <person name="Op Den Camp H."/>
            <person name="Overmann J."/>
            <person name="Amann R."/>
            <person name="Jetten M.S.M."/>
            <person name="Mascher T."/>
            <person name="Medema M.H."/>
            <person name="Devos D.P."/>
            <person name="Kaster A.-K."/>
            <person name="Ovreas L."/>
            <person name="Rohde M."/>
            <person name="Galperin M.Y."/>
            <person name="Jogler C."/>
        </authorList>
    </citation>
    <scope>NUCLEOTIDE SEQUENCE [LARGE SCALE GENOMIC DNA]</scope>
    <source>
        <strain evidence="2 3">Enr8</strain>
    </source>
</reference>
<name>A0A5C5VA20_9BACT</name>
<accession>A0A5C5VA20</accession>
<keyword evidence="3" id="KW-1185">Reference proteome</keyword>
<keyword evidence="1" id="KW-0732">Signal</keyword>
<feature type="signal peptide" evidence="1">
    <location>
        <begin position="1"/>
        <end position="21"/>
    </location>
</feature>
<feature type="chain" id="PRO_5023059334" evidence="1">
    <location>
        <begin position="22"/>
        <end position="151"/>
    </location>
</feature>
<organism evidence="2 3">
    <name type="scientific">Blastopirellula retiformator</name>
    <dbReference type="NCBI Taxonomy" id="2527970"/>
    <lineage>
        <taxon>Bacteria</taxon>
        <taxon>Pseudomonadati</taxon>
        <taxon>Planctomycetota</taxon>
        <taxon>Planctomycetia</taxon>
        <taxon>Pirellulales</taxon>
        <taxon>Pirellulaceae</taxon>
        <taxon>Blastopirellula</taxon>
    </lineage>
</organism>
<dbReference type="EMBL" id="SJPF01000002">
    <property type="protein sequence ID" value="TWT34747.1"/>
    <property type="molecule type" value="Genomic_DNA"/>
</dbReference>